<dbReference type="AlphaFoldDB" id="A0A1F5PIQ8"/>
<organism evidence="2 3">
    <name type="scientific">Candidatus Doudnabacteria bacterium RIFCSPHIGHO2_12_FULL_48_16</name>
    <dbReference type="NCBI Taxonomy" id="1817838"/>
    <lineage>
        <taxon>Bacteria</taxon>
        <taxon>Candidatus Doudnaibacteriota</taxon>
    </lineage>
</organism>
<gene>
    <name evidence="2" type="ORF">A3E29_00260</name>
</gene>
<comment type="caution">
    <text evidence="2">The sequence shown here is derived from an EMBL/GenBank/DDBJ whole genome shotgun (WGS) entry which is preliminary data.</text>
</comment>
<keyword evidence="1" id="KW-0812">Transmembrane</keyword>
<reference evidence="2 3" key="1">
    <citation type="journal article" date="2016" name="Nat. Commun.">
        <title>Thousands of microbial genomes shed light on interconnected biogeochemical processes in an aquifer system.</title>
        <authorList>
            <person name="Anantharaman K."/>
            <person name="Brown C.T."/>
            <person name="Hug L.A."/>
            <person name="Sharon I."/>
            <person name="Castelle C.J."/>
            <person name="Probst A.J."/>
            <person name="Thomas B.C."/>
            <person name="Singh A."/>
            <person name="Wilkins M.J."/>
            <person name="Karaoz U."/>
            <person name="Brodie E.L."/>
            <person name="Williams K.H."/>
            <person name="Hubbard S.S."/>
            <person name="Banfield J.F."/>
        </authorList>
    </citation>
    <scope>NUCLEOTIDE SEQUENCE [LARGE SCALE GENOMIC DNA]</scope>
</reference>
<feature type="transmembrane region" description="Helical" evidence="1">
    <location>
        <begin position="218"/>
        <end position="240"/>
    </location>
</feature>
<evidence type="ECO:0000313" key="2">
    <source>
        <dbReference type="EMBL" id="OGE89806.1"/>
    </source>
</evidence>
<protein>
    <submittedName>
        <fullName evidence="2">Uncharacterized protein</fullName>
    </submittedName>
</protein>
<sequence>MFAAILAAAFMAGVMVNDRLFLSAGDKPVLSDPMQMLVISSFLPAVALLWALSGGGLPSIPVHYMIGAFFVGTLWTVSNAAYFQVTKMTTDFDEVTTWDASSPVFMALIGVPFGIALTPRYWAGILVVTCSLLALRYAFKGRAKVENVQLYYGLLFVHLGALTGTMFGFDYLLKQLGPAHYASLYVPYLGGQTVGFLALLSGNLRQNFRMDGSKIKRLWWALLAGEVMYVLSLSCLTWAMKGYPGAVVMALGGSYPFMIFMAGPVLRRAKFFQRFGDVEVAFPPHEGQRWKKALVLIANLIGLGLLAPQGGTTKVAARRVGSRVA</sequence>
<keyword evidence="1" id="KW-1133">Transmembrane helix</keyword>
<name>A0A1F5PIQ8_9BACT</name>
<feature type="transmembrane region" description="Helical" evidence="1">
    <location>
        <begin position="121"/>
        <end position="139"/>
    </location>
</feature>
<dbReference type="Proteomes" id="UP000177682">
    <property type="component" value="Unassembled WGS sequence"/>
</dbReference>
<evidence type="ECO:0000313" key="3">
    <source>
        <dbReference type="Proteomes" id="UP000177682"/>
    </source>
</evidence>
<feature type="transmembrane region" description="Helical" evidence="1">
    <location>
        <begin position="64"/>
        <end position="83"/>
    </location>
</feature>
<feature type="transmembrane region" description="Helical" evidence="1">
    <location>
        <begin position="246"/>
        <end position="266"/>
    </location>
</feature>
<dbReference type="EMBL" id="MFEY01000008">
    <property type="protein sequence ID" value="OGE89806.1"/>
    <property type="molecule type" value="Genomic_DNA"/>
</dbReference>
<accession>A0A1F5PIQ8</accession>
<keyword evidence="1" id="KW-0472">Membrane</keyword>
<feature type="transmembrane region" description="Helical" evidence="1">
    <location>
        <begin position="185"/>
        <end position="206"/>
    </location>
</feature>
<proteinExistence type="predicted"/>
<evidence type="ECO:0000256" key="1">
    <source>
        <dbReference type="SAM" id="Phobius"/>
    </source>
</evidence>
<feature type="transmembrane region" description="Helical" evidence="1">
    <location>
        <begin position="33"/>
        <end position="52"/>
    </location>
</feature>
<feature type="transmembrane region" description="Helical" evidence="1">
    <location>
        <begin position="151"/>
        <end position="173"/>
    </location>
</feature>